<dbReference type="PANTHER" id="PTHR41251:SF1">
    <property type="entry name" value="NON-HOMOLOGOUS END JOINING PROTEIN KU"/>
    <property type="match status" value="1"/>
</dbReference>
<protein>
    <recommendedName>
        <fullName evidence="2">Non-homologous end joining protein Ku</fullName>
    </recommendedName>
</protein>
<evidence type="ECO:0000313" key="4">
    <source>
        <dbReference type="EMBL" id="RUO29992.1"/>
    </source>
</evidence>
<keyword evidence="2" id="KW-0234">DNA repair</keyword>
<keyword evidence="1 2" id="KW-0238">DNA-binding</keyword>
<dbReference type="InterPro" id="IPR009187">
    <property type="entry name" value="Prok_Ku"/>
</dbReference>
<reference evidence="4 5" key="1">
    <citation type="journal article" date="2018" name="Front. Microbiol.">
        <title>Genome-Based Analysis Reveals the Taxonomy and Diversity of the Family Idiomarinaceae.</title>
        <authorList>
            <person name="Liu Y."/>
            <person name="Lai Q."/>
            <person name="Shao Z."/>
        </authorList>
    </citation>
    <scope>NUCLEOTIDE SEQUENCE [LARGE SCALE GENOMIC DNA]</scope>
    <source>
        <strain evidence="4 5">GBSy1</strain>
    </source>
</reference>
<dbReference type="RefSeq" id="WP_126789263.1">
    <property type="nucleotide sequence ID" value="NZ_PIPN01000003.1"/>
</dbReference>
<name>A0ABY0BZM0_9GAMM</name>
<dbReference type="PANTHER" id="PTHR41251">
    <property type="entry name" value="NON-HOMOLOGOUS END JOINING PROTEIN KU"/>
    <property type="match status" value="1"/>
</dbReference>
<dbReference type="Pfam" id="PF02735">
    <property type="entry name" value="Ku"/>
    <property type="match status" value="1"/>
</dbReference>
<evidence type="ECO:0000313" key="5">
    <source>
        <dbReference type="Proteomes" id="UP000287410"/>
    </source>
</evidence>
<comment type="subunit">
    <text evidence="2">Homodimer. Interacts with LigD.</text>
</comment>
<dbReference type="SUPFAM" id="SSF100939">
    <property type="entry name" value="SPOC domain-like"/>
    <property type="match status" value="1"/>
</dbReference>
<dbReference type="Gene3D" id="2.40.290.10">
    <property type="match status" value="1"/>
</dbReference>
<keyword evidence="2" id="KW-0227">DNA damage</keyword>
<dbReference type="SMART" id="SM00559">
    <property type="entry name" value="Ku78"/>
    <property type="match status" value="1"/>
</dbReference>
<dbReference type="NCBIfam" id="TIGR02772">
    <property type="entry name" value="Ku_bact"/>
    <property type="match status" value="1"/>
</dbReference>
<accession>A0ABY0BZM0</accession>
<dbReference type="InterPro" id="IPR016194">
    <property type="entry name" value="SPOC-like_C_dom_sf"/>
</dbReference>
<dbReference type="Proteomes" id="UP000287410">
    <property type="component" value="Unassembled WGS sequence"/>
</dbReference>
<keyword evidence="2" id="KW-0233">DNA recombination</keyword>
<dbReference type="PIRSF" id="PIRSF006493">
    <property type="entry name" value="Prok_Ku"/>
    <property type="match status" value="1"/>
</dbReference>
<comment type="similarity">
    <text evidence="2">Belongs to the prokaryotic Ku family.</text>
</comment>
<comment type="function">
    <text evidence="2">With LigD forms a non-homologous end joining (NHEJ) DNA repair enzyme, which repairs dsDNA breaks with reduced fidelity. Binds linear dsDNA with 5'- and 3'- overhangs but not closed circular dsDNA nor ssDNA. Recruits and stimulates the ligase activity of LigD.</text>
</comment>
<gene>
    <name evidence="2" type="primary">ku</name>
    <name evidence="4" type="ORF">CWE12_08505</name>
</gene>
<comment type="caution">
    <text evidence="4">The sequence shown here is derived from an EMBL/GenBank/DDBJ whole genome shotgun (WGS) entry which is preliminary data.</text>
</comment>
<evidence type="ECO:0000256" key="1">
    <source>
        <dbReference type="ARBA" id="ARBA00023125"/>
    </source>
</evidence>
<dbReference type="EMBL" id="PIPN01000003">
    <property type="protein sequence ID" value="RUO29992.1"/>
    <property type="molecule type" value="Genomic_DNA"/>
</dbReference>
<keyword evidence="5" id="KW-1185">Reference proteome</keyword>
<dbReference type="HAMAP" id="MF_01875">
    <property type="entry name" value="Prokaryotic_Ku"/>
    <property type="match status" value="1"/>
</dbReference>
<organism evidence="4 5">
    <name type="scientific">Aliidiomarina sedimenti</name>
    <dbReference type="NCBI Taxonomy" id="1933879"/>
    <lineage>
        <taxon>Bacteria</taxon>
        <taxon>Pseudomonadati</taxon>
        <taxon>Pseudomonadota</taxon>
        <taxon>Gammaproteobacteria</taxon>
        <taxon>Alteromonadales</taxon>
        <taxon>Idiomarinaceae</taxon>
        <taxon>Aliidiomarina</taxon>
    </lineage>
</organism>
<feature type="domain" description="Ku" evidence="3">
    <location>
        <begin position="54"/>
        <end position="181"/>
    </location>
</feature>
<evidence type="ECO:0000256" key="2">
    <source>
        <dbReference type="HAMAP-Rule" id="MF_01875"/>
    </source>
</evidence>
<proteinExistence type="inferred from homology"/>
<sequence>MAARAMWKAVIRMGNAEIPVKLYSAIEDRDVHFRLLHKKDHAPVSQAMVNPETDKVVEKDSIRRGYFSDEGDLVMFTPDELDNAEPDESRDITMQCFLPVDAIDHRYYRRPYYLGPDESDKEYAALIKALETSGKEGFARWVMRKKEYQGALRVHNKRLMLIALRYSDEVVALESLDAPSGSELDKRELEMAHQLVEMLAEDFDPDAYHDNYREQVLQLIDTKASGGKVKAIRAPRKAPSKDLAKALEASLKKERKRA</sequence>
<evidence type="ECO:0000259" key="3">
    <source>
        <dbReference type="SMART" id="SM00559"/>
    </source>
</evidence>
<dbReference type="InterPro" id="IPR006164">
    <property type="entry name" value="DNA_bd_Ku70/Ku80"/>
</dbReference>